<dbReference type="SUPFAM" id="SSF89796">
    <property type="entry name" value="CoA-transferase family III (CaiB/BaiF)"/>
    <property type="match status" value="1"/>
</dbReference>
<dbReference type="PANTHER" id="PTHR48228:SF5">
    <property type="entry name" value="ALPHA-METHYLACYL-COA RACEMASE"/>
    <property type="match status" value="1"/>
</dbReference>
<comment type="caution">
    <text evidence="1">The sequence shown here is derived from an EMBL/GenBank/DDBJ whole genome shotgun (WGS) entry which is preliminary data.</text>
</comment>
<dbReference type="GO" id="GO:0016740">
    <property type="term" value="F:transferase activity"/>
    <property type="evidence" value="ECO:0007669"/>
    <property type="project" value="UniProtKB-KW"/>
</dbReference>
<evidence type="ECO:0000313" key="1">
    <source>
        <dbReference type="EMBL" id="ROR31959.1"/>
    </source>
</evidence>
<dbReference type="InterPro" id="IPR003673">
    <property type="entry name" value="CoA-Trfase_fam_III"/>
</dbReference>
<name>A0A3N1XZF8_9GAMM</name>
<proteinExistence type="predicted"/>
<keyword evidence="1" id="KW-0808">Transferase</keyword>
<dbReference type="Gene3D" id="3.40.50.10540">
    <property type="entry name" value="Crotonobetainyl-coa:carnitine coa-transferase, domain 1"/>
    <property type="match status" value="1"/>
</dbReference>
<dbReference type="AlphaFoldDB" id="A0A3N1XZF8"/>
<dbReference type="InterPro" id="IPR044855">
    <property type="entry name" value="CoA-Trfase_III_dom3_sf"/>
</dbReference>
<dbReference type="Pfam" id="PF02515">
    <property type="entry name" value="CoA_transf_3"/>
    <property type="match status" value="1"/>
</dbReference>
<dbReference type="PANTHER" id="PTHR48228">
    <property type="entry name" value="SUCCINYL-COA--D-CITRAMALATE COA-TRANSFERASE"/>
    <property type="match status" value="1"/>
</dbReference>
<dbReference type="OrthoDB" id="9058532at2"/>
<dbReference type="Gene3D" id="3.30.1540.10">
    <property type="entry name" value="formyl-coa transferase, domain 3"/>
    <property type="match status" value="1"/>
</dbReference>
<gene>
    <name evidence="1" type="ORF">EDC57_1141</name>
</gene>
<sequence length="384" mass="39924">MTGPLAGVRILDLTQLLPGPLCTRHLADLGAEVIKLEPPEGDPLRRMAPAGLFEDINRGKASIALDLKRPEGVEIALRLAEAADVLVEGFRPGVTARLGLGWEAVRARNPRLVYCSITGYGQDGPYRDRPGHDINYLAITGVLQQSANPAGPAVPALQVADIAGGSLAAALGILAALMEARRSGRGRHVDVAMAEAVLAQAVVPLASARARGEAPPPGGDTLTGALPWYRVYACADGRHLAVGALEERFWRRLCEALGRPEWADAHCGDEARRSEVAAALEALFATRSRDAWAAELADAGCCVTPVLDPLEAAADPHFAARGVGGEAAGRVPPLRLDGRIPRRPGGAPALGAHGPALLVALGYDREAVAALRAAGVVHGSDGGE</sequence>
<dbReference type="InterPro" id="IPR023606">
    <property type="entry name" value="CoA-Trfase_III_dom_1_sf"/>
</dbReference>
<accession>A0A3N1XZF8</accession>
<dbReference type="RefSeq" id="WP_123400945.1">
    <property type="nucleotide sequence ID" value="NZ_RJVI01000002.1"/>
</dbReference>
<keyword evidence="2" id="KW-1185">Reference proteome</keyword>
<evidence type="ECO:0000313" key="2">
    <source>
        <dbReference type="Proteomes" id="UP000276634"/>
    </source>
</evidence>
<dbReference type="InterPro" id="IPR050509">
    <property type="entry name" value="CoA-transferase_III"/>
</dbReference>
<reference evidence="1 2" key="1">
    <citation type="submission" date="2018-11" db="EMBL/GenBank/DDBJ databases">
        <title>Genomic Encyclopedia of Type Strains, Phase IV (KMG-IV): sequencing the most valuable type-strain genomes for metagenomic binning, comparative biology and taxonomic classification.</title>
        <authorList>
            <person name="Goeker M."/>
        </authorList>
    </citation>
    <scope>NUCLEOTIDE SEQUENCE [LARGE SCALE GENOMIC DNA]</scope>
    <source>
        <strain evidence="1 2">DSM 100275</strain>
    </source>
</reference>
<dbReference type="EMBL" id="RJVI01000002">
    <property type="protein sequence ID" value="ROR31959.1"/>
    <property type="molecule type" value="Genomic_DNA"/>
</dbReference>
<protein>
    <submittedName>
        <fullName evidence="1">Crotonobetainyl-CoA:carnitine CoA-transferase CaiB-like acyl-CoA transferase</fullName>
    </submittedName>
</protein>
<organism evidence="1 2">
    <name type="scientific">Inmirania thermothiophila</name>
    <dbReference type="NCBI Taxonomy" id="1750597"/>
    <lineage>
        <taxon>Bacteria</taxon>
        <taxon>Pseudomonadati</taxon>
        <taxon>Pseudomonadota</taxon>
        <taxon>Gammaproteobacteria</taxon>
        <taxon>Chromatiales</taxon>
        <taxon>Ectothiorhodospiraceae</taxon>
        <taxon>Inmirania</taxon>
    </lineage>
</organism>
<dbReference type="Proteomes" id="UP000276634">
    <property type="component" value="Unassembled WGS sequence"/>
</dbReference>